<dbReference type="GO" id="GO:0000287">
    <property type="term" value="F:magnesium ion binding"/>
    <property type="evidence" value="ECO:0007669"/>
    <property type="project" value="InterPro"/>
</dbReference>
<dbReference type="InterPro" id="IPR005841">
    <property type="entry name" value="Alpha-D-phosphohexomutase_SF"/>
</dbReference>
<feature type="domain" description="Alpha-D-phosphohexomutase alpha/beta/alpha" evidence="10">
    <location>
        <begin position="486"/>
        <end position="536"/>
    </location>
</feature>
<feature type="domain" description="Alpha-D-phosphohexomutase alpha/beta/alpha" evidence="9">
    <location>
        <begin position="286"/>
        <end position="374"/>
    </location>
</feature>
<proteinExistence type="inferred from homology"/>
<name>A0A1T4YCP3_9BACT</name>
<keyword evidence="5" id="KW-0460">Magnesium</keyword>
<organism evidence="11 12">
    <name type="scientific">Prosthecobacter debontii</name>
    <dbReference type="NCBI Taxonomy" id="48467"/>
    <lineage>
        <taxon>Bacteria</taxon>
        <taxon>Pseudomonadati</taxon>
        <taxon>Verrucomicrobiota</taxon>
        <taxon>Verrucomicrobiia</taxon>
        <taxon>Verrucomicrobiales</taxon>
        <taxon>Verrucomicrobiaceae</taxon>
        <taxon>Prosthecobacter</taxon>
    </lineage>
</organism>
<dbReference type="Gene3D" id="3.40.120.10">
    <property type="entry name" value="Alpha-D-Glucose-1,6-Bisphosphate, subunit A, domain 3"/>
    <property type="match status" value="3"/>
</dbReference>
<dbReference type="PANTHER" id="PTHR45745:SF1">
    <property type="entry name" value="PHOSPHOGLUCOMUTASE 2B-RELATED"/>
    <property type="match status" value="1"/>
</dbReference>
<dbReference type="GO" id="GO:0006166">
    <property type="term" value="P:purine ribonucleoside salvage"/>
    <property type="evidence" value="ECO:0007669"/>
    <property type="project" value="TreeGrafter"/>
</dbReference>
<dbReference type="InterPro" id="IPR016066">
    <property type="entry name" value="A-D-PHexomutase_CS"/>
</dbReference>
<dbReference type="AlphaFoldDB" id="A0A1T4YCP3"/>
<evidence type="ECO:0000313" key="12">
    <source>
        <dbReference type="Proteomes" id="UP000190774"/>
    </source>
</evidence>
<dbReference type="InterPro" id="IPR005845">
    <property type="entry name" value="A-D-PHexomutase_a/b/a-II"/>
</dbReference>
<feature type="domain" description="Alpha-D-phosphohexomutase alpha/beta/alpha" evidence="8">
    <location>
        <begin position="119"/>
        <end position="245"/>
    </location>
</feature>
<dbReference type="Pfam" id="PF00408">
    <property type="entry name" value="PGM_PMM_IV"/>
    <property type="match status" value="1"/>
</dbReference>
<evidence type="ECO:0000256" key="2">
    <source>
        <dbReference type="ARBA" id="ARBA00010231"/>
    </source>
</evidence>
<evidence type="ECO:0000256" key="6">
    <source>
        <dbReference type="ARBA" id="ARBA00023235"/>
    </source>
</evidence>
<dbReference type="EMBL" id="FUYE01000009">
    <property type="protein sequence ID" value="SKA99602.1"/>
    <property type="molecule type" value="Genomic_DNA"/>
</dbReference>
<keyword evidence="3" id="KW-0597">Phosphoprotein</keyword>
<dbReference type="InterPro" id="IPR036900">
    <property type="entry name" value="A-D-PHexomutase_C_sf"/>
</dbReference>
<reference evidence="12" key="1">
    <citation type="submission" date="2017-02" db="EMBL/GenBank/DDBJ databases">
        <authorList>
            <person name="Varghese N."/>
            <person name="Submissions S."/>
        </authorList>
    </citation>
    <scope>NUCLEOTIDE SEQUENCE [LARGE SCALE GENOMIC DNA]</scope>
    <source>
        <strain evidence="12">ATCC 700200</strain>
    </source>
</reference>
<evidence type="ECO:0000256" key="1">
    <source>
        <dbReference type="ARBA" id="ARBA00001946"/>
    </source>
</evidence>
<dbReference type="GO" id="GO:0008973">
    <property type="term" value="F:phosphopentomutase activity"/>
    <property type="evidence" value="ECO:0007669"/>
    <property type="project" value="TreeGrafter"/>
</dbReference>
<keyword evidence="4" id="KW-0479">Metal-binding</keyword>
<dbReference type="InterPro" id="IPR005843">
    <property type="entry name" value="A-D-PHexomutase_C"/>
</dbReference>
<dbReference type="InterPro" id="IPR005844">
    <property type="entry name" value="A-D-PHexomutase_a/b/a-I"/>
</dbReference>
<evidence type="ECO:0000259" key="7">
    <source>
        <dbReference type="Pfam" id="PF00408"/>
    </source>
</evidence>
<evidence type="ECO:0000259" key="8">
    <source>
        <dbReference type="Pfam" id="PF02878"/>
    </source>
</evidence>
<dbReference type="SUPFAM" id="SSF53738">
    <property type="entry name" value="Phosphoglucomutase, first 3 domains"/>
    <property type="match status" value="3"/>
</dbReference>
<evidence type="ECO:0000313" key="11">
    <source>
        <dbReference type="EMBL" id="SKA99602.1"/>
    </source>
</evidence>
<evidence type="ECO:0000259" key="9">
    <source>
        <dbReference type="Pfam" id="PF02879"/>
    </source>
</evidence>
<keyword evidence="6" id="KW-0413">Isomerase</keyword>
<feature type="domain" description="Alpha-D-phosphohexomutase alpha/beta/alpha" evidence="10">
    <location>
        <begin position="411"/>
        <end position="462"/>
    </location>
</feature>
<dbReference type="InterPro" id="IPR016055">
    <property type="entry name" value="A-D-PHexomutase_a/b/a-I/II/III"/>
</dbReference>
<feature type="domain" description="Alpha-D-phosphohexomutase C-terminal" evidence="7">
    <location>
        <begin position="591"/>
        <end position="632"/>
    </location>
</feature>
<evidence type="ECO:0000259" key="10">
    <source>
        <dbReference type="Pfam" id="PF02880"/>
    </source>
</evidence>
<dbReference type="SUPFAM" id="SSF55957">
    <property type="entry name" value="Phosphoglucomutase, C-terminal domain"/>
    <property type="match status" value="1"/>
</dbReference>
<dbReference type="Pfam" id="PF02879">
    <property type="entry name" value="PGM_PMM_II"/>
    <property type="match status" value="1"/>
</dbReference>
<dbReference type="Pfam" id="PF02878">
    <property type="entry name" value="PGM_PMM_I"/>
    <property type="match status" value="1"/>
</dbReference>
<dbReference type="PRINTS" id="PR00509">
    <property type="entry name" value="PGMPMM"/>
</dbReference>
<dbReference type="PROSITE" id="PS00710">
    <property type="entry name" value="PGM_PMM"/>
    <property type="match status" value="1"/>
</dbReference>
<evidence type="ECO:0000256" key="4">
    <source>
        <dbReference type="ARBA" id="ARBA00022723"/>
    </source>
</evidence>
<comment type="cofactor">
    <cofactor evidence="1">
        <name>Mg(2+)</name>
        <dbReference type="ChEBI" id="CHEBI:18420"/>
    </cofactor>
</comment>
<dbReference type="InterPro" id="IPR005846">
    <property type="entry name" value="A-D-PHexomutase_a/b/a-III"/>
</dbReference>
<evidence type="ECO:0000256" key="5">
    <source>
        <dbReference type="ARBA" id="ARBA00022842"/>
    </source>
</evidence>
<protein>
    <submittedName>
        <fullName evidence="11">Phosphoglucomutase</fullName>
    </submittedName>
</protein>
<dbReference type="PANTHER" id="PTHR45745">
    <property type="entry name" value="PHOSPHOMANNOMUTASE 45A"/>
    <property type="match status" value="1"/>
</dbReference>
<dbReference type="Proteomes" id="UP000190774">
    <property type="component" value="Unassembled WGS sequence"/>
</dbReference>
<evidence type="ECO:0000256" key="3">
    <source>
        <dbReference type="ARBA" id="ARBA00022553"/>
    </source>
</evidence>
<gene>
    <name evidence="11" type="ORF">SAMN02745166_02984</name>
</gene>
<dbReference type="STRING" id="48467.SAMN02745166_02984"/>
<accession>A0A1T4YCP3</accession>
<keyword evidence="12" id="KW-1185">Reference proteome</keyword>
<dbReference type="GO" id="GO:0005975">
    <property type="term" value="P:carbohydrate metabolic process"/>
    <property type="evidence" value="ECO:0007669"/>
    <property type="project" value="InterPro"/>
</dbReference>
<comment type="similarity">
    <text evidence="2">Belongs to the phosphohexose mutase family.</text>
</comment>
<sequence length="676" mass="73762">MYLNSPRLHIAKSGQAAILVSIMSLEATLQSAADAGQLLKSSLENIQALLSASDNPLYRNSIEELAQAGQWDELNDRFFQTLKFGTGGLRGRTVAKIVTSVERGSAAEDQRPEYPCVGTNAMNFYNVGRATRGLVAYIKGYRAAAGLTGKPSVVFSHDTRHFSPEFAKRCAQIAVENGADVYLFDGCRATPEMSFAVRHLRADAGVMLTASHNPAHDNGYKVNYSDGAGIVEPHATGIIKEVNAIVDEAYLPLPEDQQGQLTLIGEEIDEIYLKRVETMMLQPELLKDEKAKELKIVYTALHGAGGVLVPVLLKRLNFNFLTVPEQDVRDGRFPTVKSPNPENAPALKMAVDLANKEGANIVIGTDPDCDRMGVGVRNAQGEMVLLTGNQTGSLMGWYRLKTMFDLGILNDENKKNAVFLKTFVTSPMQDTIAAKFGVQCVNTLTGFKWISAKLAKYEAALPAEILAKYRDLPAEESRAARLQYSKFLVFGGEESYGYMGDDFSRDKDGNGAVVMFAELAAYAASRGLTVVELLDEVYCDVGYFLEVNQSKVFEGASGAAQIAKLADSYAANPPTEVDGSAVVKVRDFRKDVIHDEEGELISKEKMLFVDLADGRSFAVRPSGTEPKIKYYMFGRQVPAAGQKLSANELAAAKQKVSGSLSSMWSWLEKDIDSRLA</sequence>
<dbReference type="CDD" id="cd05799">
    <property type="entry name" value="PGM2"/>
    <property type="match status" value="1"/>
</dbReference>
<dbReference type="Pfam" id="PF02880">
    <property type="entry name" value="PGM_PMM_III"/>
    <property type="match status" value="2"/>
</dbReference>